<evidence type="ECO:0000313" key="1">
    <source>
        <dbReference type="EMBL" id="KKN59612.1"/>
    </source>
</evidence>
<reference evidence="1" key="1">
    <citation type="journal article" date="2015" name="Nature">
        <title>Complex archaea that bridge the gap between prokaryotes and eukaryotes.</title>
        <authorList>
            <person name="Spang A."/>
            <person name="Saw J.H."/>
            <person name="Jorgensen S.L."/>
            <person name="Zaremba-Niedzwiedzka K."/>
            <person name="Martijn J."/>
            <person name="Lind A.E."/>
            <person name="van Eijk R."/>
            <person name="Schleper C."/>
            <person name="Guy L."/>
            <person name="Ettema T.J."/>
        </authorList>
    </citation>
    <scope>NUCLEOTIDE SEQUENCE</scope>
</reference>
<dbReference type="EMBL" id="LAZR01000720">
    <property type="protein sequence ID" value="KKN59612.1"/>
    <property type="molecule type" value="Genomic_DNA"/>
</dbReference>
<dbReference type="AlphaFoldDB" id="A0A0F9SBF3"/>
<name>A0A0F9SBF3_9ZZZZ</name>
<comment type="caution">
    <text evidence="1">The sequence shown here is derived from an EMBL/GenBank/DDBJ whole genome shotgun (WGS) entry which is preliminary data.</text>
</comment>
<gene>
    <name evidence="1" type="ORF">LCGC14_0540090</name>
</gene>
<protein>
    <recommendedName>
        <fullName evidence="2">DUF2116 family Zn-ribbon domain-containing protein</fullName>
    </recommendedName>
</protein>
<accession>A0A0F9SBF3</accession>
<evidence type="ECO:0008006" key="2">
    <source>
        <dbReference type="Google" id="ProtNLM"/>
    </source>
</evidence>
<sequence>MLTDIKRHIRCNNCGKFIKRSRVGSCCSDECQKEFNNKNIYGCLTKNEKIF</sequence>
<organism evidence="1">
    <name type="scientific">marine sediment metagenome</name>
    <dbReference type="NCBI Taxonomy" id="412755"/>
    <lineage>
        <taxon>unclassified sequences</taxon>
        <taxon>metagenomes</taxon>
        <taxon>ecological metagenomes</taxon>
    </lineage>
</organism>
<proteinExistence type="predicted"/>